<evidence type="ECO:0000256" key="3">
    <source>
        <dbReference type="ARBA" id="ARBA00022475"/>
    </source>
</evidence>
<dbReference type="PANTHER" id="PTHR30012">
    <property type="entry name" value="GENERAL SECRETION PATHWAY PROTEIN"/>
    <property type="match status" value="1"/>
</dbReference>
<dbReference type="InterPro" id="IPR018076">
    <property type="entry name" value="T2SS_GspF_dom"/>
</dbReference>
<evidence type="ECO:0000256" key="4">
    <source>
        <dbReference type="ARBA" id="ARBA00022519"/>
    </source>
</evidence>
<dbReference type="AlphaFoldDB" id="A0A545T4D7"/>
<dbReference type="RefSeq" id="WP_142943369.1">
    <property type="nucleotide sequence ID" value="NZ_VIKR01000005.1"/>
</dbReference>
<evidence type="ECO:0000256" key="8">
    <source>
        <dbReference type="SAM" id="Phobius"/>
    </source>
</evidence>
<proteinExistence type="inferred from homology"/>
<dbReference type="Pfam" id="PF00482">
    <property type="entry name" value="T2SSF"/>
    <property type="match status" value="2"/>
</dbReference>
<dbReference type="GO" id="GO:0005886">
    <property type="term" value="C:plasma membrane"/>
    <property type="evidence" value="ECO:0007669"/>
    <property type="project" value="UniProtKB-SubCell"/>
</dbReference>
<gene>
    <name evidence="10" type="ORF">FLL45_17340</name>
    <name evidence="11" type="ORF">FLL45_17620</name>
</gene>
<feature type="transmembrane region" description="Helical" evidence="8">
    <location>
        <begin position="227"/>
        <end position="246"/>
    </location>
</feature>
<keyword evidence="5 8" id="KW-0812">Transmembrane</keyword>
<dbReference type="FunFam" id="1.20.81.30:FF:000001">
    <property type="entry name" value="Type II secretion system protein F"/>
    <property type="match status" value="2"/>
</dbReference>
<evidence type="ECO:0000313" key="10">
    <source>
        <dbReference type="EMBL" id="TQV71989.1"/>
    </source>
</evidence>
<evidence type="ECO:0000256" key="1">
    <source>
        <dbReference type="ARBA" id="ARBA00004429"/>
    </source>
</evidence>
<keyword evidence="6 8" id="KW-1133">Transmembrane helix</keyword>
<comment type="similarity">
    <text evidence="2">Belongs to the GSP F family.</text>
</comment>
<keyword evidence="12" id="KW-1185">Reference proteome</keyword>
<feature type="transmembrane region" description="Helical" evidence="8">
    <location>
        <begin position="380"/>
        <end position="400"/>
    </location>
</feature>
<reference evidence="11 12" key="1">
    <citation type="submission" date="2019-06" db="EMBL/GenBank/DDBJ databases">
        <title>Draft genome of Aliikangiella marina GYP-15.</title>
        <authorList>
            <person name="Wang G."/>
        </authorList>
    </citation>
    <scope>NUCLEOTIDE SEQUENCE [LARGE SCALE GENOMIC DNA]</scope>
    <source>
        <strain evidence="11 12">GYP-15</strain>
    </source>
</reference>
<dbReference type="OrthoDB" id="9805682at2"/>
<evidence type="ECO:0000259" key="9">
    <source>
        <dbReference type="Pfam" id="PF00482"/>
    </source>
</evidence>
<dbReference type="InterPro" id="IPR042094">
    <property type="entry name" value="T2SS_GspF_sf"/>
</dbReference>
<evidence type="ECO:0000313" key="12">
    <source>
        <dbReference type="Proteomes" id="UP000317839"/>
    </source>
</evidence>
<comment type="caution">
    <text evidence="11">The sequence shown here is derived from an EMBL/GenBank/DDBJ whole genome shotgun (WGS) entry which is preliminary data.</text>
</comment>
<dbReference type="EMBL" id="VIKR01000005">
    <property type="protein sequence ID" value="TQV71989.1"/>
    <property type="molecule type" value="Genomic_DNA"/>
</dbReference>
<evidence type="ECO:0000256" key="2">
    <source>
        <dbReference type="ARBA" id="ARBA00005745"/>
    </source>
</evidence>
<dbReference type="Proteomes" id="UP000317839">
    <property type="component" value="Unassembled WGS sequence"/>
</dbReference>
<name>A0A545T4D7_9GAMM</name>
<dbReference type="PANTHER" id="PTHR30012:SF4">
    <property type="entry name" value="MSHA BIOGENESIS PROTEIN MSHG"/>
    <property type="match status" value="1"/>
</dbReference>
<evidence type="ECO:0000313" key="11">
    <source>
        <dbReference type="EMBL" id="TQV72042.1"/>
    </source>
</evidence>
<protein>
    <submittedName>
        <fullName evidence="11">Type II secretion system F family protein</fullName>
    </submittedName>
</protein>
<evidence type="ECO:0000256" key="7">
    <source>
        <dbReference type="ARBA" id="ARBA00023136"/>
    </source>
</evidence>
<feature type="transmembrane region" description="Helical" evidence="8">
    <location>
        <begin position="175"/>
        <end position="195"/>
    </location>
</feature>
<keyword evidence="7 8" id="KW-0472">Membrane</keyword>
<comment type="subcellular location">
    <subcellularLocation>
        <location evidence="1">Cell inner membrane</location>
        <topology evidence="1">Multi-pass membrane protein</topology>
    </subcellularLocation>
</comment>
<sequence>MATFEYVAKNASGESISGTMEAVNREVVADRLLSRGNVPVNIAEKSESESLLDADIGKIFRSRSVKLQDLVMFSRQMYSLTKAGIPLTRAIAGLLETTNSIALREALESINSDLNAGNNLASSFARHDHIFSSIYVSLIHVGENSGRLEEAFRQIAEYLELEQTTRQRIKSAMRYPMFVTLAIVAAVIIINIWVIPQFSSIFAQFNAGQLPLPTRILMATSEFFLNYWWLVGLLSVGSVVGFLQYIKTPAGKLWWDRIKLKFPVIGDIIYRALLARFSRTFGMMIRSGVPLINALNIVAEVVDNDWVAQHVRDMRGGVENGESIRLVASRTEMFSPLVIQMVSVGEETGQLDEMLEQVALFYEEQVDYDLKKLSDYIEPIMIVFIGGIVLILMLAVYLPMWELTSAGRRG</sequence>
<dbReference type="GO" id="GO:0015628">
    <property type="term" value="P:protein secretion by the type II secretion system"/>
    <property type="evidence" value="ECO:0007669"/>
    <property type="project" value="TreeGrafter"/>
</dbReference>
<evidence type="ECO:0000256" key="6">
    <source>
        <dbReference type="ARBA" id="ARBA00022989"/>
    </source>
</evidence>
<dbReference type="Gene3D" id="1.20.81.30">
    <property type="entry name" value="Type II secretion system (T2SS), domain F"/>
    <property type="match status" value="2"/>
</dbReference>
<feature type="domain" description="Type II secretion system protein GspF" evidence="9">
    <location>
        <begin position="73"/>
        <end position="196"/>
    </location>
</feature>
<keyword evidence="4" id="KW-0997">Cell inner membrane</keyword>
<dbReference type="InterPro" id="IPR003004">
    <property type="entry name" value="GspF/PilC"/>
</dbReference>
<keyword evidence="3" id="KW-1003">Cell membrane</keyword>
<accession>A0A545T4D7</accession>
<organism evidence="11 12">
    <name type="scientific">Aliikangiella marina</name>
    <dbReference type="NCBI Taxonomy" id="1712262"/>
    <lineage>
        <taxon>Bacteria</taxon>
        <taxon>Pseudomonadati</taxon>
        <taxon>Pseudomonadota</taxon>
        <taxon>Gammaproteobacteria</taxon>
        <taxon>Oceanospirillales</taxon>
        <taxon>Pleioneaceae</taxon>
        <taxon>Aliikangiella</taxon>
    </lineage>
</organism>
<feature type="domain" description="Type II secretion system protein GspF" evidence="9">
    <location>
        <begin position="277"/>
        <end position="399"/>
    </location>
</feature>
<evidence type="ECO:0000256" key="5">
    <source>
        <dbReference type="ARBA" id="ARBA00022692"/>
    </source>
</evidence>
<dbReference type="PRINTS" id="PR00812">
    <property type="entry name" value="BCTERIALGSPF"/>
</dbReference>
<dbReference type="EMBL" id="VIKR01000005">
    <property type="protein sequence ID" value="TQV72042.1"/>
    <property type="molecule type" value="Genomic_DNA"/>
</dbReference>